<feature type="domain" description="DNA polymerase Y-family little finger" evidence="9">
    <location>
        <begin position="209"/>
        <end position="315"/>
    </location>
</feature>
<evidence type="ECO:0000256" key="2">
    <source>
        <dbReference type="ARBA" id="ARBA00010945"/>
    </source>
</evidence>
<accession>A0ABY5MJ24</accession>
<evidence type="ECO:0000256" key="6">
    <source>
        <dbReference type="ARBA" id="ARBA00025589"/>
    </source>
</evidence>
<dbReference type="Gene3D" id="3.40.1170.60">
    <property type="match status" value="1"/>
</dbReference>
<evidence type="ECO:0000313" key="10">
    <source>
        <dbReference type="EMBL" id="UUP16782.1"/>
    </source>
</evidence>
<proteinExistence type="inferred from homology"/>
<name>A0ABY5MJ24_9HYPH</name>
<keyword evidence="11" id="KW-1185">Reference proteome</keyword>
<dbReference type="GO" id="GO:0003887">
    <property type="term" value="F:DNA-directed DNA polymerase activity"/>
    <property type="evidence" value="ECO:0007669"/>
    <property type="project" value="UniProtKB-EC"/>
</dbReference>
<sequence length="479" mass="53141">MVTTRHNNAMRVAAVDRRAASLGLKAGLALADARARVPDIDAHEHQPEAVQALLAHVADWCDRYTPVVAEDLPDGLTLEISGSAHLFGGEAALMADLRSRLKGFGLSVRTVIASTTDCARTLARFGGQGLVARGEEKRACASLPVGALQLDQDRMVALRRAGLARIADLAERPRKPLAARFGVDMIERLSGILGEVDRPLSPRRPIPEFSAEQRFADPIGLAEDIAAAFDALSRDLCETLEKYGKGGRRFEAVFFRADGATRRIQALSGRPLRDRTALKRLFTTRLEALADPLDPGFGFDMIRLSAFGMEEAAPAQVHFEREHAEEEAVADLIDRLTARYGPAAVECFLPEESHVPERAARHVPAISAMPWKSGWPEALPGEPPLRPLLMLCPAQPVETVAMVPDGPPLRFRWRRVLHEIARAEGPERIAPEWWRKEPGQTRDYYRVEDTQGHRFWLFRCGLYGREVGEIRWYIHGLFA</sequence>
<dbReference type="EMBL" id="CP030941">
    <property type="protein sequence ID" value="UUP16782.1"/>
    <property type="molecule type" value="Genomic_DNA"/>
</dbReference>
<comment type="subunit">
    <text evidence="3">Monomer.</text>
</comment>
<evidence type="ECO:0000256" key="5">
    <source>
        <dbReference type="ARBA" id="ARBA00022763"/>
    </source>
</evidence>
<dbReference type="CDD" id="cd03468">
    <property type="entry name" value="PolY_like"/>
    <property type="match status" value="1"/>
</dbReference>
<dbReference type="Pfam" id="PF11799">
    <property type="entry name" value="IMS_C"/>
    <property type="match status" value="1"/>
</dbReference>
<comment type="similarity">
    <text evidence="2">Belongs to the DNA polymerase type-Y family.</text>
</comment>
<protein>
    <recommendedName>
        <fullName evidence="4">DNA-directed DNA polymerase</fullName>
        <ecNumber evidence="4">2.7.7.7</ecNumber>
    </recommendedName>
</protein>
<keyword evidence="10" id="KW-0548">Nucleotidyltransferase</keyword>
<dbReference type="Proteomes" id="UP001342418">
    <property type="component" value="Chromosome"/>
</dbReference>
<comment type="catalytic activity">
    <reaction evidence="7">
        <text>DNA(n) + a 2'-deoxyribonucleoside 5'-triphosphate = DNA(n+1) + diphosphate</text>
        <dbReference type="Rhea" id="RHEA:22508"/>
        <dbReference type="Rhea" id="RHEA-COMP:17339"/>
        <dbReference type="Rhea" id="RHEA-COMP:17340"/>
        <dbReference type="ChEBI" id="CHEBI:33019"/>
        <dbReference type="ChEBI" id="CHEBI:61560"/>
        <dbReference type="ChEBI" id="CHEBI:173112"/>
        <dbReference type="EC" id="2.7.7.7"/>
    </reaction>
</comment>
<keyword evidence="10" id="KW-0808">Transferase</keyword>
<keyword evidence="5" id="KW-0227">DNA damage</keyword>
<evidence type="ECO:0000256" key="1">
    <source>
        <dbReference type="ARBA" id="ARBA00001946"/>
    </source>
</evidence>
<evidence type="ECO:0000256" key="4">
    <source>
        <dbReference type="ARBA" id="ARBA00012417"/>
    </source>
</evidence>
<dbReference type="InterPro" id="IPR043128">
    <property type="entry name" value="Rev_trsase/Diguanyl_cyclase"/>
</dbReference>
<evidence type="ECO:0000256" key="7">
    <source>
        <dbReference type="ARBA" id="ARBA00049244"/>
    </source>
</evidence>
<dbReference type="InterPro" id="IPR050356">
    <property type="entry name" value="SulA_CellDiv_inhibitor"/>
</dbReference>
<evidence type="ECO:0000259" key="8">
    <source>
        <dbReference type="Pfam" id="PF00817"/>
    </source>
</evidence>
<comment type="cofactor">
    <cofactor evidence="1">
        <name>Mg(2+)</name>
        <dbReference type="ChEBI" id="CHEBI:18420"/>
    </cofactor>
</comment>
<dbReference type="Pfam" id="PF00817">
    <property type="entry name" value="IMS"/>
    <property type="match status" value="1"/>
</dbReference>
<comment type="function">
    <text evidence="6">Poorly processive, error-prone DNA polymerase involved in untargeted mutagenesis. Copies undamaged DNA at stalled replication forks, which arise in vivo from mismatched or misaligned primer ends. These misaligned primers can be extended by PolIV. Exhibits no 3'-5' exonuclease (proofreading) activity. May be involved in translesional synthesis, in conjunction with the beta clamp from PolIII.</text>
</comment>
<dbReference type="SUPFAM" id="SSF56672">
    <property type="entry name" value="DNA/RNA polymerases"/>
    <property type="match status" value="1"/>
</dbReference>
<feature type="domain" description="UmuC" evidence="8">
    <location>
        <begin position="7"/>
        <end position="121"/>
    </location>
</feature>
<dbReference type="InterPro" id="IPR017961">
    <property type="entry name" value="DNA_pol_Y-fam_little_finger"/>
</dbReference>
<evidence type="ECO:0000259" key="9">
    <source>
        <dbReference type="Pfam" id="PF11799"/>
    </source>
</evidence>
<dbReference type="InterPro" id="IPR001126">
    <property type="entry name" value="UmuC"/>
</dbReference>
<dbReference type="PANTHER" id="PTHR35369:SF2">
    <property type="entry name" value="BLR3025 PROTEIN"/>
    <property type="match status" value="1"/>
</dbReference>
<evidence type="ECO:0000256" key="3">
    <source>
        <dbReference type="ARBA" id="ARBA00011245"/>
    </source>
</evidence>
<evidence type="ECO:0000313" key="11">
    <source>
        <dbReference type="Proteomes" id="UP001342418"/>
    </source>
</evidence>
<gene>
    <name evidence="10" type="primary">dinB_2</name>
    <name evidence="10" type="ORF">NTH_01229</name>
</gene>
<dbReference type="EC" id="2.7.7.7" evidence="4"/>
<reference evidence="10 11" key="1">
    <citation type="submission" date="2018-07" db="EMBL/GenBank/DDBJ databases">
        <title>Genome sequence of Nitratireductor thuwali#1536.</title>
        <authorList>
            <person name="Michoud G."/>
            <person name="Merlino G."/>
            <person name="Sefrji F.O."/>
            <person name="Daffonchio D."/>
        </authorList>
    </citation>
    <scope>NUCLEOTIDE SEQUENCE [LARGE SCALE GENOMIC DNA]</scope>
    <source>
        <strain evidence="11">Nit1536</strain>
    </source>
</reference>
<dbReference type="PANTHER" id="PTHR35369">
    <property type="entry name" value="BLR3025 PROTEIN-RELATED"/>
    <property type="match status" value="1"/>
</dbReference>
<organism evidence="10 11">
    <name type="scientific">Nitratireductor thuwali</name>
    <dbReference type="NCBI Taxonomy" id="2267699"/>
    <lineage>
        <taxon>Bacteria</taxon>
        <taxon>Pseudomonadati</taxon>
        <taxon>Pseudomonadota</taxon>
        <taxon>Alphaproteobacteria</taxon>
        <taxon>Hyphomicrobiales</taxon>
        <taxon>Phyllobacteriaceae</taxon>
        <taxon>Nitratireductor</taxon>
    </lineage>
</organism>
<dbReference type="InterPro" id="IPR043502">
    <property type="entry name" value="DNA/RNA_pol_sf"/>
</dbReference>
<dbReference type="Gene3D" id="3.30.70.270">
    <property type="match status" value="1"/>
</dbReference>